<dbReference type="GO" id="GO:0016020">
    <property type="term" value="C:membrane"/>
    <property type="evidence" value="ECO:0007669"/>
    <property type="project" value="InterPro"/>
</dbReference>
<dbReference type="EMBL" id="NART01000005">
    <property type="protein sequence ID" value="OTQ11464.1"/>
    <property type="molecule type" value="Genomic_DNA"/>
</dbReference>
<accession>X2H3L5</accession>
<keyword evidence="4" id="KW-0472">Membrane</keyword>
<organism evidence="7 10">
    <name type="scientific">Gilliamella apicola</name>
    <dbReference type="NCBI Taxonomy" id="1196095"/>
    <lineage>
        <taxon>Bacteria</taxon>
        <taxon>Pseudomonadati</taxon>
        <taxon>Pseudomonadota</taxon>
        <taxon>Gammaproteobacteria</taxon>
        <taxon>Orbales</taxon>
        <taxon>Orbaceae</taxon>
        <taxon>Gilliamella</taxon>
    </lineage>
</organism>
<dbReference type="GeneID" id="31555307"/>
<dbReference type="Pfam" id="PF08085">
    <property type="entry name" value="Entericidin"/>
    <property type="match status" value="1"/>
</dbReference>
<dbReference type="GO" id="GO:0009636">
    <property type="term" value="P:response to toxic substance"/>
    <property type="evidence" value="ECO:0007669"/>
    <property type="project" value="InterPro"/>
</dbReference>
<evidence type="ECO:0000256" key="1">
    <source>
        <dbReference type="ARBA" id="ARBA00010296"/>
    </source>
</evidence>
<evidence type="ECO:0000256" key="4">
    <source>
        <dbReference type="ARBA" id="ARBA00023136"/>
    </source>
</evidence>
<dbReference type="Proteomes" id="UP000194800">
    <property type="component" value="Unassembled WGS sequence"/>
</dbReference>
<dbReference type="HOGENOM" id="CLU_193827_2_0_6"/>
<reference evidence="9 10" key="1">
    <citation type="submission" date="2017-03" db="EMBL/GenBank/DDBJ databases">
        <title>Comparative genomics of honeybee gut symbionts reveal geographically distinct and subgroup specific antibiotic resistance.</title>
        <authorList>
            <person name="Ludvigsen J."/>
            <person name="Porcellato D."/>
            <person name="Labee-Lund T.M."/>
            <person name="Amdam G.V."/>
            <person name="Rudi K."/>
        </authorList>
    </citation>
    <scope>NUCLEOTIDE SEQUENCE [LARGE SCALE GENOMIC DNA]</scope>
    <source>
        <strain evidence="7 10">A-7-12</strain>
        <strain evidence="8 9">A-9-12</strain>
    </source>
</reference>
<dbReference type="RefSeq" id="WP_080692505.1">
    <property type="nucleotide sequence ID" value="NZ_CAMLEZ010000009.1"/>
</dbReference>
<dbReference type="PROSITE" id="PS51257">
    <property type="entry name" value="PROKAR_LIPOPROTEIN"/>
    <property type="match status" value="1"/>
</dbReference>
<name>X2H3L5_9GAMM</name>
<dbReference type="OrthoDB" id="9181810at2"/>
<evidence type="ECO:0000313" key="7">
    <source>
        <dbReference type="EMBL" id="OTQ00635.1"/>
    </source>
</evidence>
<evidence type="ECO:0008006" key="11">
    <source>
        <dbReference type="Google" id="ProtNLM"/>
    </source>
</evidence>
<evidence type="ECO:0000256" key="2">
    <source>
        <dbReference type="ARBA" id="ARBA00022475"/>
    </source>
</evidence>
<evidence type="ECO:0000256" key="6">
    <source>
        <dbReference type="ARBA" id="ARBA00023288"/>
    </source>
</evidence>
<keyword evidence="5" id="KW-0564">Palmitate</keyword>
<gene>
    <name evidence="8" type="ORF">B6C91_02035</name>
    <name evidence="7" type="ORF">B6D08_03540</name>
</gene>
<dbReference type="AlphaFoldDB" id="X2H3L5"/>
<keyword evidence="3" id="KW-0732">Signal</keyword>
<dbReference type="EMBL" id="NARP01000007">
    <property type="protein sequence ID" value="OTQ00635.1"/>
    <property type="molecule type" value="Genomic_DNA"/>
</dbReference>
<evidence type="ECO:0000256" key="3">
    <source>
        <dbReference type="ARBA" id="ARBA00022729"/>
    </source>
</evidence>
<keyword evidence="9" id="KW-1185">Reference proteome</keyword>
<protein>
    <recommendedName>
        <fullName evidence="11">Entericidin</fullName>
    </recommendedName>
</protein>
<evidence type="ECO:0000313" key="10">
    <source>
        <dbReference type="Proteomes" id="UP000194977"/>
    </source>
</evidence>
<evidence type="ECO:0000313" key="9">
    <source>
        <dbReference type="Proteomes" id="UP000194800"/>
    </source>
</evidence>
<proteinExistence type="inferred from homology"/>
<dbReference type="InterPro" id="IPR012556">
    <property type="entry name" value="Entericidin"/>
</dbReference>
<evidence type="ECO:0000256" key="5">
    <source>
        <dbReference type="ARBA" id="ARBA00023139"/>
    </source>
</evidence>
<comment type="caution">
    <text evidence="7">The sequence shown here is derived from an EMBL/GenBank/DDBJ whole genome shotgun (WGS) entry which is preliminary data.</text>
</comment>
<sequence length="49" mass="5123">MLRKMLVLVFGIAMTTLIVGCNTVNGVGKDVQSGGKAISKTAEKVSDKL</sequence>
<keyword evidence="6" id="KW-0449">Lipoprotein</keyword>
<keyword evidence="2" id="KW-1003">Cell membrane</keyword>
<comment type="similarity">
    <text evidence="1">Belongs to the EcnA/EcnB lipoprotein family.</text>
</comment>
<evidence type="ECO:0000313" key="8">
    <source>
        <dbReference type="EMBL" id="OTQ11464.1"/>
    </source>
</evidence>
<dbReference type="KEGG" id="gap:GAPWK_2467"/>
<dbReference type="Proteomes" id="UP000194977">
    <property type="component" value="Unassembled WGS sequence"/>
</dbReference>